<dbReference type="Proteomes" id="UP001140510">
    <property type="component" value="Unassembled WGS sequence"/>
</dbReference>
<name>A0A9W8ZB21_9PLEO</name>
<dbReference type="OrthoDB" id="5296287at2759"/>
<sequence length="208" mass="23106">MGYQTRHVKDNNASITADIQKLINWLHAMQHNDPVAARAYHVVRRILQNVAPILQDKAAELLDEGPAASVSNARTLGFLDTPRRSQNTGVDWAQGHLFDGSASDYFGTAQASQGHPAYGNNSFDELQLSGTFGNPFINSWDEVIPLAGMQNQWYNTSTAAVNHEGDIGDTNLFPGLNEEQAHLQQPQDQQDYAQQNFQGQMAQWQNQQ</sequence>
<accession>A0A9W8ZB21</accession>
<evidence type="ECO:0000313" key="1">
    <source>
        <dbReference type="EMBL" id="KAJ4401842.1"/>
    </source>
</evidence>
<dbReference type="AlphaFoldDB" id="A0A9W8ZB21"/>
<keyword evidence="2" id="KW-1185">Reference proteome</keyword>
<comment type="caution">
    <text evidence="1">The sequence shown here is derived from an EMBL/GenBank/DDBJ whole genome shotgun (WGS) entry which is preliminary data.</text>
</comment>
<gene>
    <name evidence="1" type="ORF">N0V91_007625</name>
</gene>
<evidence type="ECO:0000313" key="2">
    <source>
        <dbReference type="Proteomes" id="UP001140510"/>
    </source>
</evidence>
<protein>
    <submittedName>
        <fullName evidence="1">Uncharacterized protein</fullName>
    </submittedName>
</protein>
<proteinExistence type="predicted"/>
<organism evidence="1 2">
    <name type="scientific">Didymella pomorum</name>
    <dbReference type="NCBI Taxonomy" id="749634"/>
    <lineage>
        <taxon>Eukaryota</taxon>
        <taxon>Fungi</taxon>
        <taxon>Dikarya</taxon>
        <taxon>Ascomycota</taxon>
        <taxon>Pezizomycotina</taxon>
        <taxon>Dothideomycetes</taxon>
        <taxon>Pleosporomycetidae</taxon>
        <taxon>Pleosporales</taxon>
        <taxon>Pleosporineae</taxon>
        <taxon>Didymellaceae</taxon>
        <taxon>Didymella</taxon>
    </lineage>
</organism>
<reference evidence="1" key="1">
    <citation type="submission" date="2022-10" db="EMBL/GenBank/DDBJ databases">
        <title>Tapping the CABI collections for fungal endophytes: first genome assemblies for Collariella, Neodidymelliopsis, Ascochyta clinopodiicola, Didymella pomorum, Didymosphaeria variabile, Neocosmospora piperis and Neocucurbitaria cava.</title>
        <authorList>
            <person name="Hill R."/>
        </authorList>
    </citation>
    <scope>NUCLEOTIDE SEQUENCE</scope>
    <source>
        <strain evidence="1">IMI 355091</strain>
    </source>
</reference>
<dbReference type="EMBL" id="JAPEVA010000068">
    <property type="protein sequence ID" value="KAJ4401842.1"/>
    <property type="molecule type" value="Genomic_DNA"/>
</dbReference>